<dbReference type="RefSeq" id="WP_274046289.1">
    <property type="nucleotide sequence ID" value="NZ_JANCPR020000068.1"/>
</dbReference>
<dbReference type="Proteomes" id="UP001214441">
    <property type="component" value="Unassembled WGS sequence"/>
</dbReference>
<dbReference type="EMBL" id="JANCPR020000068">
    <property type="protein sequence ID" value="MDJ1137870.1"/>
    <property type="molecule type" value="Genomic_DNA"/>
</dbReference>
<feature type="compositionally biased region" description="Basic and acidic residues" evidence="1">
    <location>
        <begin position="139"/>
        <end position="175"/>
    </location>
</feature>
<organism evidence="2 3">
    <name type="scientific">Streptomyces iconiensis</name>
    <dbReference type="NCBI Taxonomy" id="1384038"/>
    <lineage>
        <taxon>Bacteria</taxon>
        <taxon>Bacillati</taxon>
        <taxon>Actinomycetota</taxon>
        <taxon>Actinomycetes</taxon>
        <taxon>Kitasatosporales</taxon>
        <taxon>Streptomycetaceae</taxon>
        <taxon>Streptomyces</taxon>
    </lineage>
</organism>
<name>A0ABT7A951_9ACTN</name>
<comment type="caution">
    <text evidence="2">The sequence shown here is derived from an EMBL/GenBank/DDBJ whole genome shotgun (WGS) entry which is preliminary data.</text>
</comment>
<sequence>MAGFRALAEQVRDPEREPSQRRQALRKCLERFAPYGHRATWQHLCGNAGFHPDDREPDPALLVAALEELEEARDVWLAYESEVAARRRREKREGIRQPTALDEWHRLTWGGRSLMRCDPAQPPTPRLAEVLRRMINVMDSHEGHPARRERRADGHRDSRADGHREGREGRKEHRQSGGSRLNRGTVVPSQG</sequence>
<evidence type="ECO:0000256" key="1">
    <source>
        <dbReference type="SAM" id="MobiDB-lite"/>
    </source>
</evidence>
<proteinExistence type="predicted"/>
<gene>
    <name evidence="2" type="ORF">NMN56_039130</name>
</gene>
<evidence type="ECO:0000313" key="3">
    <source>
        <dbReference type="Proteomes" id="UP001214441"/>
    </source>
</evidence>
<reference evidence="2 3" key="1">
    <citation type="submission" date="2023-05" db="EMBL/GenBank/DDBJ databases">
        <title>Streptantibioticus silvisoli sp. nov., acidotolerant actinomycetes 1 from pine litter.</title>
        <authorList>
            <person name="Swiecimska M."/>
            <person name="Golinska P."/>
            <person name="Sangal V."/>
            <person name="Wachnowicz B."/>
            <person name="Goodfellow M."/>
        </authorList>
    </citation>
    <scope>NUCLEOTIDE SEQUENCE [LARGE SCALE GENOMIC DNA]</scope>
    <source>
        <strain evidence="2 3">DSM 42109</strain>
    </source>
</reference>
<feature type="compositionally biased region" description="Basic and acidic residues" evidence="1">
    <location>
        <begin position="10"/>
        <end position="20"/>
    </location>
</feature>
<accession>A0ABT7A951</accession>
<keyword evidence="3" id="KW-1185">Reference proteome</keyword>
<evidence type="ECO:0000313" key="2">
    <source>
        <dbReference type="EMBL" id="MDJ1137870.1"/>
    </source>
</evidence>
<feature type="region of interest" description="Disordered" evidence="1">
    <location>
        <begin position="139"/>
        <end position="191"/>
    </location>
</feature>
<protein>
    <submittedName>
        <fullName evidence="2">Uncharacterized protein</fullName>
    </submittedName>
</protein>
<feature type="region of interest" description="Disordered" evidence="1">
    <location>
        <begin position="1"/>
        <end position="22"/>
    </location>
</feature>